<feature type="region of interest" description="Disordered" evidence="1">
    <location>
        <begin position="31"/>
        <end position="58"/>
    </location>
</feature>
<protein>
    <submittedName>
        <fullName evidence="2">Uncharacterized protein</fullName>
    </submittedName>
</protein>
<evidence type="ECO:0000313" key="2">
    <source>
        <dbReference type="EMBL" id="MFC6081520.1"/>
    </source>
</evidence>
<dbReference type="RefSeq" id="WP_380749577.1">
    <property type="nucleotide sequence ID" value="NZ_JBHSRF010000010.1"/>
</dbReference>
<organism evidence="2 3">
    <name type="scientific">Sphaerisporangium aureirubrum</name>
    <dbReference type="NCBI Taxonomy" id="1544736"/>
    <lineage>
        <taxon>Bacteria</taxon>
        <taxon>Bacillati</taxon>
        <taxon>Actinomycetota</taxon>
        <taxon>Actinomycetes</taxon>
        <taxon>Streptosporangiales</taxon>
        <taxon>Streptosporangiaceae</taxon>
        <taxon>Sphaerisporangium</taxon>
    </lineage>
</organism>
<evidence type="ECO:0000313" key="3">
    <source>
        <dbReference type="Proteomes" id="UP001596137"/>
    </source>
</evidence>
<dbReference type="Proteomes" id="UP001596137">
    <property type="component" value="Unassembled WGS sequence"/>
</dbReference>
<gene>
    <name evidence="2" type="ORF">ACFP1K_10140</name>
</gene>
<name>A0ABW1NE20_9ACTN</name>
<proteinExistence type="predicted"/>
<accession>A0ABW1NE20</accession>
<sequence length="150" mass="16504">MARRRLTVALAGAATLAVGLGVGLAVGLSMPPHEPRRTDGQATAPVEPPPRIRALDTRPAPARWEERYATQLLLAHPTLGETIRGEYARATGRRLGSASELRVHTLIFRRHGCETHRCLQVFIRFPGGSWLDVGRVVVDLSTESVRVLEW</sequence>
<keyword evidence="3" id="KW-1185">Reference proteome</keyword>
<comment type="caution">
    <text evidence="2">The sequence shown here is derived from an EMBL/GenBank/DDBJ whole genome shotgun (WGS) entry which is preliminary data.</text>
</comment>
<dbReference type="EMBL" id="JBHSRF010000010">
    <property type="protein sequence ID" value="MFC6081520.1"/>
    <property type="molecule type" value="Genomic_DNA"/>
</dbReference>
<reference evidence="3" key="1">
    <citation type="journal article" date="2019" name="Int. J. Syst. Evol. Microbiol.">
        <title>The Global Catalogue of Microorganisms (GCM) 10K type strain sequencing project: providing services to taxonomists for standard genome sequencing and annotation.</title>
        <authorList>
            <consortium name="The Broad Institute Genomics Platform"/>
            <consortium name="The Broad Institute Genome Sequencing Center for Infectious Disease"/>
            <person name="Wu L."/>
            <person name="Ma J."/>
        </authorList>
    </citation>
    <scope>NUCLEOTIDE SEQUENCE [LARGE SCALE GENOMIC DNA]</scope>
    <source>
        <strain evidence="3">JCM 30346</strain>
    </source>
</reference>
<evidence type="ECO:0000256" key="1">
    <source>
        <dbReference type="SAM" id="MobiDB-lite"/>
    </source>
</evidence>